<evidence type="ECO:0000313" key="2">
    <source>
        <dbReference type="Proteomes" id="UP000518300"/>
    </source>
</evidence>
<dbReference type="InterPro" id="IPR021109">
    <property type="entry name" value="Peptidase_aspartic_dom_sf"/>
</dbReference>
<dbReference type="AlphaFoldDB" id="A0A848LQ19"/>
<dbReference type="RefSeq" id="WP_169348917.1">
    <property type="nucleotide sequence ID" value="NZ_JABBJJ010000198.1"/>
</dbReference>
<sequence>MTIRHEIVEEFTFRNGTRSFTTANAVIDTGAHHTCITQAVVDALELDAYDTADVSSPGHEPMLAFIYRCLVAWTMYEEQGFASTHEVLCIPGAGEVLIGFDFLRAHELSVDIQNQGLVGTAPDGAVPLTGGGYVLNMPRSYLLKLNGERANAAKPGAILRPHPAWRFKLPVFIKK</sequence>
<dbReference type="Proteomes" id="UP000518300">
    <property type="component" value="Unassembled WGS sequence"/>
</dbReference>
<gene>
    <name evidence="1" type="ORF">HG543_33080</name>
</gene>
<dbReference type="Gene3D" id="2.40.70.10">
    <property type="entry name" value="Acid Proteases"/>
    <property type="match status" value="1"/>
</dbReference>
<comment type="caution">
    <text evidence="1">The sequence shown here is derived from an EMBL/GenBank/DDBJ whole genome shotgun (WGS) entry which is preliminary data.</text>
</comment>
<evidence type="ECO:0000313" key="1">
    <source>
        <dbReference type="EMBL" id="NMO19673.1"/>
    </source>
</evidence>
<accession>A0A848LQ19</accession>
<evidence type="ECO:0008006" key="3">
    <source>
        <dbReference type="Google" id="ProtNLM"/>
    </source>
</evidence>
<name>A0A848LQ19_9BACT</name>
<organism evidence="1 2">
    <name type="scientific">Pyxidicoccus fallax</name>
    <dbReference type="NCBI Taxonomy" id="394095"/>
    <lineage>
        <taxon>Bacteria</taxon>
        <taxon>Pseudomonadati</taxon>
        <taxon>Myxococcota</taxon>
        <taxon>Myxococcia</taxon>
        <taxon>Myxococcales</taxon>
        <taxon>Cystobacterineae</taxon>
        <taxon>Myxococcaceae</taxon>
        <taxon>Pyxidicoccus</taxon>
    </lineage>
</organism>
<dbReference type="EMBL" id="JABBJJ010000198">
    <property type="protein sequence ID" value="NMO19673.1"/>
    <property type="molecule type" value="Genomic_DNA"/>
</dbReference>
<protein>
    <recommendedName>
        <fullName evidence="3">Peptidase A2 domain-containing protein</fullName>
    </recommendedName>
</protein>
<proteinExistence type="predicted"/>
<dbReference type="SUPFAM" id="SSF50630">
    <property type="entry name" value="Acid proteases"/>
    <property type="match status" value="1"/>
</dbReference>
<keyword evidence="2" id="KW-1185">Reference proteome</keyword>
<reference evidence="1 2" key="1">
    <citation type="submission" date="2020-04" db="EMBL/GenBank/DDBJ databases">
        <title>Draft genome of Pyxidicoccus fallax type strain.</title>
        <authorList>
            <person name="Whitworth D.E."/>
        </authorList>
    </citation>
    <scope>NUCLEOTIDE SEQUENCE [LARGE SCALE GENOMIC DNA]</scope>
    <source>
        <strain evidence="1 2">DSM 14698</strain>
    </source>
</reference>